<dbReference type="PANTHER" id="PTHR38459">
    <property type="entry name" value="PROPHAGE BACTOPRENOL-LINKED GLUCOSE TRANSLOCASE HOMOLOG"/>
    <property type="match status" value="1"/>
</dbReference>
<dbReference type="EMBL" id="JBHSGR010000020">
    <property type="protein sequence ID" value="MFC4695104.1"/>
    <property type="molecule type" value="Genomic_DNA"/>
</dbReference>
<keyword evidence="4 6" id="KW-1133">Transmembrane helix</keyword>
<feature type="domain" description="GtrA/DPMS transmembrane" evidence="7">
    <location>
        <begin position="31"/>
        <end position="150"/>
    </location>
</feature>
<sequence length="172" mass="18495">MLAPGRRRRRGALLQRLRGTWRVLLRELSAFGVVGGVSFVLDLALFQYLYAHAGAGAVVAKLVSTTVSTSVAFAGHRWWSFAGRARTGLRREYLAFAVVNAVTLLLGLAIVYVVRHPLGQESALVLQAANVVSIAVGTVIRFVSYRTWVFPAAPAPRAPAGLATGRLSPADR</sequence>
<feature type="transmembrane region" description="Helical" evidence="6">
    <location>
        <begin position="28"/>
        <end position="50"/>
    </location>
</feature>
<comment type="subcellular location">
    <subcellularLocation>
        <location evidence="1">Membrane</location>
        <topology evidence="1">Multi-pass membrane protein</topology>
    </subcellularLocation>
</comment>
<gene>
    <name evidence="8" type="ORF">ACFO3M_17025</name>
</gene>
<evidence type="ECO:0000313" key="8">
    <source>
        <dbReference type="EMBL" id="MFC4695104.1"/>
    </source>
</evidence>
<reference evidence="9" key="1">
    <citation type="journal article" date="2019" name="Int. J. Syst. Evol. Microbiol.">
        <title>The Global Catalogue of Microorganisms (GCM) 10K type strain sequencing project: providing services to taxonomists for standard genome sequencing and annotation.</title>
        <authorList>
            <consortium name="The Broad Institute Genomics Platform"/>
            <consortium name="The Broad Institute Genome Sequencing Center for Infectious Disease"/>
            <person name="Wu L."/>
            <person name="Ma J."/>
        </authorList>
    </citation>
    <scope>NUCLEOTIDE SEQUENCE [LARGE SCALE GENOMIC DNA]</scope>
    <source>
        <strain evidence="9">CCUG 62763</strain>
    </source>
</reference>
<evidence type="ECO:0000256" key="6">
    <source>
        <dbReference type="SAM" id="Phobius"/>
    </source>
</evidence>
<dbReference type="Pfam" id="PF04138">
    <property type="entry name" value="GtrA_DPMS_TM"/>
    <property type="match status" value="1"/>
</dbReference>
<evidence type="ECO:0000256" key="1">
    <source>
        <dbReference type="ARBA" id="ARBA00004141"/>
    </source>
</evidence>
<keyword evidence="5 6" id="KW-0472">Membrane</keyword>
<keyword evidence="3 6" id="KW-0812">Transmembrane</keyword>
<feature type="transmembrane region" description="Helical" evidence="6">
    <location>
        <begin position="62"/>
        <end position="81"/>
    </location>
</feature>
<comment type="caution">
    <text evidence="8">The sequence shown here is derived from an EMBL/GenBank/DDBJ whole genome shotgun (WGS) entry which is preliminary data.</text>
</comment>
<feature type="transmembrane region" description="Helical" evidence="6">
    <location>
        <begin position="93"/>
        <end position="112"/>
    </location>
</feature>
<evidence type="ECO:0000256" key="2">
    <source>
        <dbReference type="ARBA" id="ARBA00009399"/>
    </source>
</evidence>
<protein>
    <submittedName>
        <fullName evidence="8">GtrA family protein</fullName>
    </submittedName>
</protein>
<dbReference type="PANTHER" id="PTHR38459:SF1">
    <property type="entry name" value="PROPHAGE BACTOPRENOL-LINKED GLUCOSE TRANSLOCASE HOMOLOG"/>
    <property type="match status" value="1"/>
</dbReference>
<evidence type="ECO:0000259" key="7">
    <source>
        <dbReference type="Pfam" id="PF04138"/>
    </source>
</evidence>
<dbReference type="Proteomes" id="UP001596025">
    <property type="component" value="Unassembled WGS sequence"/>
</dbReference>
<organism evidence="8 9">
    <name type="scientific">Geodermatophilus arenarius</name>
    <dbReference type="NCBI Taxonomy" id="1137990"/>
    <lineage>
        <taxon>Bacteria</taxon>
        <taxon>Bacillati</taxon>
        <taxon>Actinomycetota</taxon>
        <taxon>Actinomycetes</taxon>
        <taxon>Geodermatophilales</taxon>
        <taxon>Geodermatophilaceae</taxon>
        <taxon>Geodermatophilus</taxon>
    </lineage>
</organism>
<evidence type="ECO:0000256" key="5">
    <source>
        <dbReference type="ARBA" id="ARBA00023136"/>
    </source>
</evidence>
<evidence type="ECO:0000313" key="9">
    <source>
        <dbReference type="Proteomes" id="UP001596025"/>
    </source>
</evidence>
<accession>A0ABV9LLR0</accession>
<proteinExistence type="inferred from homology"/>
<dbReference type="RefSeq" id="WP_387991371.1">
    <property type="nucleotide sequence ID" value="NZ_JBHSGR010000020.1"/>
</dbReference>
<dbReference type="InterPro" id="IPR051401">
    <property type="entry name" value="GtrA_CellWall_Glycosyl"/>
</dbReference>
<name>A0ABV9LLR0_9ACTN</name>
<evidence type="ECO:0000256" key="4">
    <source>
        <dbReference type="ARBA" id="ARBA00022989"/>
    </source>
</evidence>
<evidence type="ECO:0000256" key="3">
    <source>
        <dbReference type="ARBA" id="ARBA00022692"/>
    </source>
</evidence>
<dbReference type="InterPro" id="IPR007267">
    <property type="entry name" value="GtrA_DPMS_TM"/>
</dbReference>
<feature type="transmembrane region" description="Helical" evidence="6">
    <location>
        <begin position="124"/>
        <end position="143"/>
    </location>
</feature>
<comment type="similarity">
    <text evidence="2">Belongs to the GtrA family.</text>
</comment>
<keyword evidence="9" id="KW-1185">Reference proteome</keyword>